<evidence type="ECO:0000313" key="2">
    <source>
        <dbReference type="Proteomes" id="UP000320707"/>
    </source>
</evidence>
<name>A0A559LLL7_FUSOC</name>
<dbReference type="AlphaFoldDB" id="A0A559LLL7"/>
<proteinExistence type="predicted"/>
<comment type="caution">
    <text evidence="1">The sequence shown here is derived from an EMBL/GenBank/DDBJ whole genome shotgun (WGS) entry which is preliminary data.</text>
</comment>
<organism evidence="1 2">
    <name type="scientific">Fusarium oxysporum f. sp. cubense</name>
    <dbReference type="NCBI Taxonomy" id="61366"/>
    <lineage>
        <taxon>Eukaryota</taxon>
        <taxon>Fungi</taxon>
        <taxon>Dikarya</taxon>
        <taxon>Ascomycota</taxon>
        <taxon>Pezizomycotina</taxon>
        <taxon>Sordariomycetes</taxon>
        <taxon>Hypocreomycetidae</taxon>
        <taxon>Hypocreales</taxon>
        <taxon>Nectriaceae</taxon>
        <taxon>Fusarium</taxon>
        <taxon>Fusarium oxysporum species complex</taxon>
    </lineage>
</organism>
<sequence>MEDREDRVGTVISDNASSNDSSFMNFYGDLDAAMSLADVRARRMGCYGHILNLFARAFLCGEDSEAFEAESQVFDLGRWEDVL</sequence>
<dbReference type="EMBL" id="SRMI01000003">
    <property type="protein sequence ID" value="TVY75158.1"/>
    <property type="molecule type" value="Genomic_DNA"/>
</dbReference>
<evidence type="ECO:0000313" key="1">
    <source>
        <dbReference type="EMBL" id="TVY75158.1"/>
    </source>
</evidence>
<gene>
    <name evidence="1" type="ORF">Focb16_v005829</name>
</gene>
<dbReference type="Proteomes" id="UP000320707">
    <property type="component" value="Unassembled WGS sequence"/>
</dbReference>
<protein>
    <submittedName>
        <fullName evidence="1">Uncharacterized protein</fullName>
    </submittedName>
</protein>
<accession>A0A559LLL7</accession>
<reference evidence="1 2" key="1">
    <citation type="journal article" date="2019" name="Microbiol. Resour. Announc.">
        <title>High-quality draft genome sequence of Fusarium oxysporum f. sp. cubense strain 160527, a causal agent of Panama disease.</title>
        <authorList>
            <person name="Asai S."/>
            <person name="Ayukawa Y."/>
            <person name="Gan P."/>
            <person name="Masuda S."/>
            <person name="Komatsu K."/>
            <person name="Shirasu K."/>
            <person name="Arie T."/>
        </authorList>
    </citation>
    <scope>NUCLEOTIDE SEQUENCE [LARGE SCALE GENOMIC DNA]</scope>
    <source>
        <strain evidence="1 2">160527</strain>
    </source>
</reference>